<proteinExistence type="predicted"/>
<feature type="domain" description="AlgX/AlgJ SGNH hydrolase-like" evidence="7">
    <location>
        <begin position="82"/>
        <end position="332"/>
    </location>
</feature>
<evidence type="ECO:0000256" key="6">
    <source>
        <dbReference type="ARBA" id="ARBA00022841"/>
    </source>
</evidence>
<dbReference type="GO" id="GO:0016740">
    <property type="term" value="F:transferase activity"/>
    <property type="evidence" value="ECO:0007669"/>
    <property type="project" value="UniProtKB-KW"/>
</dbReference>
<dbReference type="RefSeq" id="WP_058244298.1">
    <property type="nucleotide sequence ID" value="NZ_CYSB01000040.1"/>
</dbReference>
<evidence type="ECO:0000313" key="10">
    <source>
        <dbReference type="Proteomes" id="UP000051086"/>
    </source>
</evidence>
<dbReference type="UniPathway" id="UPA00286"/>
<dbReference type="AlphaFoldDB" id="A0A0P1GGA7"/>
<gene>
    <name evidence="8" type="ORF">TL5118_03716</name>
    <name evidence="9" type="ORF">TL5120_02957</name>
</gene>
<keyword evidence="4" id="KW-0732">Signal</keyword>
<accession>A0A0P1GGA7</accession>
<evidence type="ECO:0000256" key="2">
    <source>
        <dbReference type="ARBA" id="ARBA00005182"/>
    </source>
</evidence>
<protein>
    <recommendedName>
        <fullName evidence="7">AlgX/AlgJ SGNH hydrolase-like domain-containing protein</fullName>
    </recommendedName>
</protein>
<dbReference type="InterPro" id="IPR031811">
    <property type="entry name" value="ALGX/ALGJ_SGNH-like"/>
</dbReference>
<evidence type="ECO:0000256" key="1">
    <source>
        <dbReference type="ARBA" id="ARBA00004418"/>
    </source>
</evidence>
<comment type="subcellular location">
    <subcellularLocation>
        <location evidence="1">Periplasm</location>
    </subcellularLocation>
</comment>
<keyword evidence="6" id="KW-0016">Alginate biosynthesis</keyword>
<name>A0A0P1GGA7_9RHOB</name>
<evidence type="ECO:0000313" key="8">
    <source>
        <dbReference type="EMBL" id="CUH69746.1"/>
    </source>
</evidence>
<dbReference type="GO" id="GO:0042597">
    <property type="term" value="C:periplasmic space"/>
    <property type="evidence" value="ECO:0007669"/>
    <property type="project" value="UniProtKB-SubCell"/>
</dbReference>
<evidence type="ECO:0000256" key="5">
    <source>
        <dbReference type="ARBA" id="ARBA00022764"/>
    </source>
</evidence>
<comment type="pathway">
    <text evidence="2">Glycan biosynthesis; alginate biosynthesis.</text>
</comment>
<dbReference type="GO" id="GO:0042121">
    <property type="term" value="P:alginic acid biosynthetic process"/>
    <property type="evidence" value="ECO:0007669"/>
    <property type="project" value="UniProtKB-UniPathway"/>
</dbReference>
<keyword evidence="5" id="KW-0574">Periplasm</keyword>
<evidence type="ECO:0000256" key="3">
    <source>
        <dbReference type="ARBA" id="ARBA00022679"/>
    </source>
</evidence>
<keyword evidence="10" id="KW-1185">Reference proteome</keyword>
<keyword evidence="3" id="KW-0808">Transferase</keyword>
<reference evidence="9 11" key="2">
    <citation type="submission" date="2015-09" db="EMBL/GenBank/DDBJ databases">
        <authorList>
            <consortium name="Swine Surveillance"/>
        </authorList>
    </citation>
    <scope>NUCLEOTIDE SEQUENCE [LARGE SCALE GENOMIC DNA]</scope>
    <source>
        <strain evidence="9 11">5120</strain>
    </source>
</reference>
<dbReference type="EMBL" id="CYSB01000040">
    <property type="protein sequence ID" value="CUH69746.1"/>
    <property type="molecule type" value="Genomic_DNA"/>
</dbReference>
<sequence>MLSDHQQNMCFASLLGLAVALAGWQGHRAAAPEQALTGLTGGSYQRQYESTFADALPSRGWSVEAYAALRLALFKEVAEGAVLGRDGWIFTAEEFETPALAEDPVPLLRQARAELAALGVQLVPVILPDKARVHADRLPYRRSAALQNRYAAALDLLRAEGFAALDTRSAMQAHGFLRGDTHWQPEAARAVAEALAQQLGAKPAEDAFVTQSNGQDPFRGDLMVFAETGRFADWVALPLDRITRYETLDKAADATDAMALFADTRVPVALIGTSYSAKADFHFEGFLKSALGQDVLNLAQIGKGPFAPMRDYLTSPELHGSPPDIVIWEIPERYILLQGG</sequence>
<dbReference type="Pfam" id="PF16822">
    <property type="entry name" value="ALGX"/>
    <property type="match status" value="1"/>
</dbReference>
<dbReference type="OrthoDB" id="9760774at2"/>
<dbReference type="EMBL" id="CYSC01000035">
    <property type="protein sequence ID" value="CUH73150.1"/>
    <property type="molecule type" value="Genomic_DNA"/>
</dbReference>
<organism evidence="9 11">
    <name type="scientific">Thalassovita autumnalis</name>
    <dbReference type="NCBI Taxonomy" id="2072972"/>
    <lineage>
        <taxon>Bacteria</taxon>
        <taxon>Pseudomonadati</taxon>
        <taxon>Pseudomonadota</taxon>
        <taxon>Alphaproteobacteria</taxon>
        <taxon>Rhodobacterales</taxon>
        <taxon>Roseobacteraceae</taxon>
        <taxon>Thalassovita</taxon>
    </lineage>
</organism>
<evidence type="ECO:0000313" key="9">
    <source>
        <dbReference type="EMBL" id="CUH73150.1"/>
    </source>
</evidence>
<evidence type="ECO:0000313" key="11">
    <source>
        <dbReference type="Proteomes" id="UP000051887"/>
    </source>
</evidence>
<evidence type="ECO:0000256" key="4">
    <source>
        <dbReference type="ARBA" id="ARBA00022729"/>
    </source>
</evidence>
<dbReference type="Proteomes" id="UP000051086">
    <property type="component" value="Unassembled WGS sequence"/>
</dbReference>
<reference evidence="8 10" key="1">
    <citation type="submission" date="2015-09" db="EMBL/GenBank/DDBJ databases">
        <authorList>
            <person name="Rodrigo-Torres L."/>
            <person name="Arahal D.R."/>
        </authorList>
    </citation>
    <scope>NUCLEOTIDE SEQUENCE [LARGE SCALE GENOMIC DNA]</scope>
    <source>
        <strain evidence="8 10">CECT 5118</strain>
    </source>
</reference>
<evidence type="ECO:0000259" key="7">
    <source>
        <dbReference type="Pfam" id="PF16822"/>
    </source>
</evidence>
<dbReference type="Proteomes" id="UP000051887">
    <property type="component" value="Unassembled WGS sequence"/>
</dbReference>